<dbReference type="Proteomes" id="UP000532440">
    <property type="component" value="Unassembled WGS sequence"/>
</dbReference>
<dbReference type="Pfam" id="PF03061">
    <property type="entry name" value="4HBT"/>
    <property type="match status" value="1"/>
</dbReference>
<dbReference type="GO" id="GO:0016289">
    <property type="term" value="F:acyl-CoA hydrolase activity"/>
    <property type="evidence" value="ECO:0007669"/>
    <property type="project" value="TreeGrafter"/>
</dbReference>
<protein>
    <submittedName>
        <fullName evidence="3">Uncharacterized protein (TIGR00369 family)</fullName>
    </submittedName>
</protein>
<dbReference type="NCBIfam" id="TIGR00369">
    <property type="entry name" value="unchar_dom_1"/>
    <property type="match status" value="1"/>
</dbReference>
<evidence type="ECO:0000256" key="1">
    <source>
        <dbReference type="ARBA" id="ARBA00022801"/>
    </source>
</evidence>
<dbReference type="CDD" id="cd03443">
    <property type="entry name" value="PaaI_thioesterase"/>
    <property type="match status" value="1"/>
</dbReference>
<evidence type="ECO:0000313" key="4">
    <source>
        <dbReference type="Proteomes" id="UP000532440"/>
    </source>
</evidence>
<comment type="caution">
    <text evidence="3">The sequence shown here is derived from an EMBL/GenBank/DDBJ whole genome shotgun (WGS) entry which is preliminary data.</text>
</comment>
<proteinExistence type="predicted"/>
<dbReference type="InterPro" id="IPR029069">
    <property type="entry name" value="HotDog_dom_sf"/>
</dbReference>
<organism evidence="3 4">
    <name type="scientific">Quisquiliibacterium transsilvanicum</name>
    <dbReference type="NCBI Taxonomy" id="1549638"/>
    <lineage>
        <taxon>Bacteria</taxon>
        <taxon>Pseudomonadati</taxon>
        <taxon>Pseudomonadota</taxon>
        <taxon>Betaproteobacteria</taxon>
        <taxon>Burkholderiales</taxon>
        <taxon>Burkholderiaceae</taxon>
        <taxon>Quisquiliibacterium</taxon>
    </lineage>
</organism>
<gene>
    <name evidence="3" type="ORF">HNQ70_000393</name>
</gene>
<dbReference type="PANTHER" id="PTHR42856">
    <property type="entry name" value="ACYL-COENZYME A THIOESTERASE PAAI"/>
    <property type="match status" value="1"/>
</dbReference>
<dbReference type="AlphaFoldDB" id="A0A7W8HE58"/>
<evidence type="ECO:0000259" key="2">
    <source>
        <dbReference type="Pfam" id="PF03061"/>
    </source>
</evidence>
<dbReference type="PANTHER" id="PTHR42856:SF1">
    <property type="entry name" value="ACYL-COENZYME A THIOESTERASE PAAI"/>
    <property type="match status" value="1"/>
</dbReference>
<accession>A0A7W8HE58</accession>
<evidence type="ECO:0000313" key="3">
    <source>
        <dbReference type="EMBL" id="MBB5270409.1"/>
    </source>
</evidence>
<keyword evidence="1" id="KW-0378">Hydrolase</keyword>
<keyword evidence="4" id="KW-1185">Reference proteome</keyword>
<reference evidence="3 4" key="1">
    <citation type="submission" date="2020-08" db="EMBL/GenBank/DDBJ databases">
        <title>Genomic Encyclopedia of Type Strains, Phase IV (KMG-IV): sequencing the most valuable type-strain genomes for metagenomic binning, comparative biology and taxonomic classification.</title>
        <authorList>
            <person name="Goeker M."/>
        </authorList>
    </citation>
    <scope>NUCLEOTIDE SEQUENCE [LARGE SCALE GENOMIC DNA]</scope>
    <source>
        <strain evidence="3 4">DSM 29781</strain>
    </source>
</reference>
<feature type="domain" description="Thioesterase" evidence="2">
    <location>
        <begin position="51"/>
        <end position="131"/>
    </location>
</feature>
<dbReference type="EMBL" id="JACHGB010000001">
    <property type="protein sequence ID" value="MBB5270409.1"/>
    <property type="molecule type" value="Genomic_DNA"/>
</dbReference>
<name>A0A7W8HE58_9BURK</name>
<dbReference type="InterPro" id="IPR003736">
    <property type="entry name" value="PAAI_dom"/>
</dbReference>
<dbReference type="RefSeq" id="WP_183963756.1">
    <property type="nucleotide sequence ID" value="NZ_BAABEW010000004.1"/>
</dbReference>
<dbReference type="SUPFAM" id="SSF54637">
    <property type="entry name" value="Thioesterase/thiol ester dehydrase-isomerase"/>
    <property type="match status" value="1"/>
</dbReference>
<dbReference type="InterPro" id="IPR052723">
    <property type="entry name" value="Acyl-CoA_thioesterase_PaaI"/>
</dbReference>
<sequence>MTQQQIAPQGIPVGYPYGVPFVDHLGALMIEEGNGSSMLILELRPEHRNTHGAAHGGVVMTLLDIAMARAVRGQTRHQGDADHGVVTIEMKSSFCQPGLGDRLFARGTAVHRTTSMCFAEAELHDENGVLVARSSGTFKVLRPRPATAPKPAK</sequence>
<dbReference type="InterPro" id="IPR006683">
    <property type="entry name" value="Thioestr_dom"/>
</dbReference>
<dbReference type="Gene3D" id="3.10.129.10">
    <property type="entry name" value="Hotdog Thioesterase"/>
    <property type="match status" value="1"/>
</dbReference>